<gene>
    <name evidence="19" type="primary">LOC118422781</name>
</gene>
<keyword evidence="9 12" id="KW-0067">ATP-binding</keyword>
<organism evidence="18 19">
    <name type="scientific">Branchiostoma floridae</name>
    <name type="common">Florida lancelet</name>
    <name type="synonym">Amphioxus</name>
    <dbReference type="NCBI Taxonomy" id="7739"/>
    <lineage>
        <taxon>Eukaryota</taxon>
        <taxon>Metazoa</taxon>
        <taxon>Chordata</taxon>
        <taxon>Cephalochordata</taxon>
        <taxon>Leptocardii</taxon>
        <taxon>Amphioxiformes</taxon>
        <taxon>Branchiostomatidae</taxon>
        <taxon>Branchiostoma</taxon>
    </lineage>
</organism>
<comment type="catalytic activity">
    <reaction evidence="11 12">
        <text>L-threonyl-[protein] + ATP = O-phospho-L-threonyl-[protein] + ADP + H(+)</text>
        <dbReference type="Rhea" id="RHEA:46608"/>
        <dbReference type="Rhea" id="RHEA-COMP:11060"/>
        <dbReference type="Rhea" id="RHEA-COMP:11605"/>
        <dbReference type="ChEBI" id="CHEBI:15378"/>
        <dbReference type="ChEBI" id="CHEBI:30013"/>
        <dbReference type="ChEBI" id="CHEBI:30616"/>
        <dbReference type="ChEBI" id="CHEBI:61977"/>
        <dbReference type="ChEBI" id="CHEBI:456216"/>
        <dbReference type="EC" id="2.7.11.1"/>
    </reaction>
</comment>
<evidence type="ECO:0000256" key="4">
    <source>
        <dbReference type="ARBA" id="ARBA00022527"/>
    </source>
</evidence>
<dbReference type="Pfam" id="PF02259">
    <property type="entry name" value="FAT"/>
    <property type="match status" value="1"/>
</dbReference>
<dbReference type="PROSITE" id="PS00915">
    <property type="entry name" value="PI3_4_KINASE_1"/>
    <property type="match status" value="1"/>
</dbReference>
<evidence type="ECO:0000256" key="5">
    <source>
        <dbReference type="ARBA" id="ARBA00022679"/>
    </source>
</evidence>
<evidence type="ECO:0000256" key="14">
    <source>
        <dbReference type="SAM" id="MobiDB-lite"/>
    </source>
</evidence>
<dbReference type="GO" id="GO:0005524">
    <property type="term" value="F:ATP binding"/>
    <property type="evidence" value="ECO:0007669"/>
    <property type="project" value="UniProtKB-KW"/>
</dbReference>
<evidence type="ECO:0000259" key="15">
    <source>
        <dbReference type="PROSITE" id="PS50290"/>
    </source>
</evidence>
<evidence type="ECO:0000313" key="19">
    <source>
        <dbReference type="RefSeq" id="XP_035686429.1"/>
    </source>
</evidence>
<keyword evidence="5 12" id="KW-0808">Transferase</keyword>
<dbReference type="KEGG" id="bfo:118422781"/>
<keyword evidence="8 12" id="KW-0418">Kinase</keyword>
<dbReference type="Proteomes" id="UP000001554">
    <property type="component" value="Chromosome 9"/>
</dbReference>
<dbReference type="GO" id="GO:0000785">
    <property type="term" value="C:chromatin"/>
    <property type="evidence" value="ECO:0000318"/>
    <property type="project" value="GO_Central"/>
</dbReference>
<feature type="region of interest" description="Disordered" evidence="14">
    <location>
        <begin position="2016"/>
        <end position="2038"/>
    </location>
</feature>
<dbReference type="OMA" id="SEVYMKW"/>
<name>A0A9J7LQL9_BRAFL</name>
<dbReference type="PROSITE" id="PS51190">
    <property type="entry name" value="FATC"/>
    <property type="match status" value="1"/>
</dbReference>
<dbReference type="SMART" id="SM01343">
    <property type="entry name" value="FATC"/>
    <property type="match status" value="1"/>
</dbReference>
<feature type="domain" description="FAT" evidence="16">
    <location>
        <begin position="1987"/>
        <end position="2616"/>
    </location>
</feature>
<feature type="compositionally biased region" description="Low complexity" evidence="14">
    <location>
        <begin position="875"/>
        <end position="886"/>
    </location>
</feature>
<evidence type="ECO:0000256" key="9">
    <source>
        <dbReference type="ARBA" id="ARBA00022840"/>
    </source>
</evidence>
<dbReference type="PROSITE" id="PS00916">
    <property type="entry name" value="PI3_4_KINASE_2"/>
    <property type="match status" value="1"/>
</dbReference>
<feature type="coiled-coil region" evidence="13">
    <location>
        <begin position="3052"/>
        <end position="3079"/>
    </location>
</feature>
<evidence type="ECO:0000256" key="10">
    <source>
        <dbReference type="ARBA" id="ARBA00023242"/>
    </source>
</evidence>
<dbReference type="SUPFAM" id="SSF48371">
    <property type="entry name" value="ARM repeat"/>
    <property type="match status" value="2"/>
</dbReference>
<dbReference type="InterPro" id="IPR018936">
    <property type="entry name" value="PI3/4_kinase_CS"/>
</dbReference>
<dbReference type="GeneID" id="118422781"/>
<dbReference type="Gene3D" id="3.30.1010.10">
    <property type="entry name" value="Phosphatidylinositol 3-kinase Catalytic Subunit, Chain A, domain 4"/>
    <property type="match status" value="1"/>
</dbReference>
<feature type="compositionally biased region" description="Low complexity" evidence="14">
    <location>
        <begin position="2019"/>
        <end position="2038"/>
    </location>
</feature>
<keyword evidence="10 12" id="KW-0539">Nucleus</keyword>
<reference evidence="19" key="2">
    <citation type="submission" date="2025-08" db="UniProtKB">
        <authorList>
            <consortium name="RefSeq"/>
        </authorList>
    </citation>
    <scope>IDENTIFICATION</scope>
    <source>
        <strain evidence="19">S238N-H82</strain>
        <tissue evidence="19">Testes</tissue>
    </source>
</reference>
<feature type="region of interest" description="Disordered" evidence="14">
    <location>
        <begin position="842"/>
        <end position="888"/>
    </location>
</feature>
<dbReference type="GO" id="GO:0004674">
    <property type="term" value="F:protein serine/threonine kinase activity"/>
    <property type="evidence" value="ECO:0007669"/>
    <property type="project" value="UniProtKB-KW"/>
</dbReference>
<keyword evidence="7 12" id="KW-0227">DNA damage</keyword>
<dbReference type="InterPro" id="IPR003151">
    <property type="entry name" value="PIK-rel_kinase_FAT"/>
</dbReference>
<evidence type="ECO:0000256" key="3">
    <source>
        <dbReference type="ARBA" id="ARBA00012513"/>
    </source>
</evidence>
<dbReference type="PROSITE" id="PS50290">
    <property type="entry name" value="PI3_4_KINASE_3"/>
    <property type="match status" value="1"/>
</dbReference>
<dbReference type="InterPro" id="IPR016024">
    <property type="entry name" value="ARM-type_fold"/>
</dbReference>
<comment type="subcellular location">
    <subcellularLocation>
        <location evidence="1 12">Nucleus</location>
    </subcellularLocation>
</comment>
<feature type="compositionally biased region" description="Acidic residues" evidence="14">
    <location>
        <begin position="1200"/>
        <end position="1212"/>
    </location>
</feature>
<evidence type="ECO:0000256" key="7">
    <source>
        <dbReference type="ARBA" id="ARBA00022763"/>
    </source>
</evidence>
<reference evidence="18" key="1">
    <citation type="journal article" date="2020" name="Nat. Ecol. Evol.">
        <title>Deeply conserved synteny resolves early events in vertebrate evolution.</title>
        <authorList>
            <person name="Simakov O."/>
            <person name="Marletaz F."/>
            <person name="Yue J.X."/>
            <person name="O'Connell B."/>
            <person name="Jenkins J."/>
            <person name="Brandt A."/>
            <person name="Calef R."/>
            <person name="Tung C.H."/>
            <person name="Huang T.K."/>
            <person name="Schmutz J."/>
            <person name="Satoh N."/>
            <person name="Yu J.K."/>
            <person name="Putnam N.H."/>
            <person name="Green R.E."/>
            <person name="Rokhsar D.S."/>
        </authorList>
    </citation>
    <scope>NUCLEOTIDE SEQUENCE [LARGE SCALE GENOMIC DNA]</scope>
    <source>
        <strain evidence="18">S238N-H82</strain>
    </source>
</reference>
<dbReference type="InterPro" id="IPR044107">
    <property type="entry name" value="PIKKc_ATM"/>
</dbReference>
<evidence type="ECO:0000256" key="12">
    <source>
        <dbReference type="RuleBase" id="RU365027"/>
    </source>
</evidence>
<dbReference type="Pfam" id="PF00454">
    <property type="entry name" value="PI3_PI4_kinase"/>
    <property type="match status" value="1"/>
</dbReference>
<dbReference type="PANTHER" id="PTHR37079">
    <property type="entry name" value="SERINE/THREONINE-PROTEIN KINASE ATM"/>
    <property type="match status" value="1"/>
</dbReference>
<evidence type="ECO:0000256" key="13">
    <source>
        <dbReference type="SAM" id="Coils"/>
    </source>
</evidence>
<dbReference type="OrthoDB" id="381190at2759"/>
<dbReference type="Gene3D" id="1.10.1070.11">
    <property type="entry name" value="Phosphatidylinositol 3-/4-kinase, catalytic domain"/>
    <property type="match status" value="1"/>
</dbReference>
<dbReference type="InterPro" id="IPR011009">
    <property type="entry name" value="Kinase-like_dom_sf"/>
</dbReference>
<dbReference type="FunFam" id="1.10.1070.11:FF:000011">
    <property type="entry name" value="Serine-protein kinase ATM"/>
    <property type="match status" value="1"/>
</dbReference>
<dbReference type="PANTHER" id="PTHR37079:SF4">
    <property type="entry name" value="SERINE_THREONINE-PROTEIN KINASE ATM"/>
    <property type="match status" value="1"/>
</dbReference>
<dbReference type="RefSeq" id="XP_035686429.1">
    <property type="nucleotide sequence ID" value="XM_035830536.1"/>
</dbReference>
<dbReference type="FunFam" id="3.30.1010.10:FF:000059">
    <property type="entry name" value="Non-specific serine/threonine protein kinase"/>
    <property type="match status" value="1"/>
</dbReference>
<sequence length="3112" mass="349191">MTDLLTHDLRDCCCHLESDKVTERKKNAEKLRSLLSKPALVALLDKNSDSRKSGRGLTWDGIFKVIRGHIQKEVESLRNAKSAVSASAQASRDKKKQDASMLFKFFVRVANKRGPRLKCVEVIHHILTIMEDPFTAKALGMDHCTILMKDILSVRTYWSDIDHKLWRELLLLFCRTLLCPPDQFDRTLLARTLHTLMQGASVQCNIRGKNLFRFFTEYMKNARQEKNVAVLEPLVSAMNVFCKTMSADCRGQICKLGEATALGLLYVWNNRPPVQLKEEIIEFFRIQMCAHHPMGAMSEQEGEYSHDQDVWKSHLKKLYDAIYNDLEHVGGRSRFTSVTKDSALSPGFVDLAADVFHQLFLDQQPAIEVTQMTLSTQKVGRGPPAKRRRLEVGWSMVVDVLKEMRGPGLIPWLQVLTSLLQKYPRSVPADQVVPLLAALNNAQVECKKGDVSSHILSCLEALVPSHQYHRGEDEDLAQVCGPLWSSVWTCTMKAVSLHHAEDQAFSLLGCLVQEKLVQPDREVWRLLCASTPSKAAVEFLAVFLSCQPLPESFTPANLPMERPSDNAPYPLRHELLQWLLPTEDAEDVDGMTSNSQKQFTSPETGTFAQVLGALVMRDHRTVVSLQWKSPTKDSLTQQLQDMATLYLKSSFVLPLQETPLQGCKMVEPVGSCSSLPSVLESLLAHLTRMSKQLQKVTDVKPTDTEKLVEHCTLLMKVMCFLVARGVWKPQDVAGSTLYQDTKTALKQVTTQLSEFLKKEGEGPQAVIDSLHQLFLWDTAKESKEVGQLRRAMLRAVVPNRLIDLLIDMALGKISFVKSCSSSSARPSITTAFDEDSDDFDEFDNFDSSHGNGKSRVMGSFEDFDDSPPSQQEPQSNGESTSTGTTSLLDPESLTEAHRLRVQAVQVVCAWCVAALGNSGDVNLGGAADPDLIKEKLIQEFCNEDYDKLKAVHLQLFLQVGETLCGPDVPLYDEDVKKLIQTISKTVSHYRHDQTVCSRVLPLLTCLIPRLQDCDDAATREGACTLLRAVWILQTEGQYTGPVRMAIMECMEALIKVDPCSDWSTLTLRDERRNDVPCPLSQLFPQLLRDKSHHICIRMATACLQLFQTVHVKTNGDRCLKPADRGDQEKVFASIYEALQETMTVPGKLSADEIEDESANRVASMLATLAAVACSSAACEKRALFALFQVTRRPSQGGDDLTPDLETGEEQMEQDGNSMSNVAPELTIKVLQQIARYFGHPTCGAYLSEHLGYLVHQWVHEGYRVIDLQYTLMGYTCRRDFYRDQYNTIVPHLVMQKDMETVRHIAEELECDWVALLHSCFPRIIVNVLPLFAEQGPEEQSDRSLERVQQARECLDLIEKSIGGDSVNKLIQKHLDDIVIELLMTFHEVSKDDPDVNQFIKASDPEPNPPCFTSYTIRATMDYLTSCHASRQKTAIVLLAKSQPDSLQRILLALSTRMTKTQSVHEKRRVLGMYQLFTALLLSDLENLGGVWVFILRDVIYTLVHRLQEARRLAGSGKTEDGVELFSLSCDILYTVCQEALRCCAESIVRHLSAIVGALIPYVESPLDKGRQAVSLINFLIIDNEETLHEAISILDPLPECRSLKRAREVLHRARLQGGVVGLKEEIHHFLRAVQLSPGGGSVESFRSLRARLTKEKDQLAAISSGQQRGETDILSQLVCTLINFCCQMSSQDVSSSQDVAQNVLQEEVGLCLGEIGAVDLTAIALKHGAQKTSAAKAMQVFSHDSTMQRTCVIMHLLDEYLLDEDVDVVAAAGQCLKMILSTAAGTEWYRHYKEGLKEEGTLLCYLQPFKLQKRKLPLPPVKTCTDSEFTSVFGRASLWIPEPGCHGNWITELVCSLIDSGAVQDEVLRLLTPVCKVKVDFCEQLLPFLVHSILLQSRDSVRQLLSMQLSAFFSRHCQTAEMASRSATPLPTQASQVLPSKPALDQASVNTMLRVVHYLRQQERPARDSRKATPWHNNFWLDLDYLEVSKAAQTCGAYFTSLLYMEIYCEKRKAEEDSQGSQRSQGSQGSQDSQGTALSSLSTLSANSSLTLQSLLMEAYCHIGEPDGVYGCGAGRLTDTSARIVTYEHEGKWDKALGAYDLQMSSPTAVIQAGVLDALKNFGCGHVLNMYLKGIRSECVADSPELREAQYQAAWRNGIWDLDVDSGMDAIPGFHKGLYTGLCAVKDRDSTLFETRVKQARLSVVGRLASTGLESARSVYPHLVRLRCLIELQDFKTLVTDSVSCDDARQLVQKWEAQTPLLQNDFDFVEPVLALRSTLLQLAGGGERGAGGGGGERGAVLREALLTHLERLARCARRAARFQVAERAIHTLKQLEQSESTTWSWQLEEAKLYWCRGEQGAAIHILKALISKLELEQISDDNCTATELFPQALGLNGHWLAVTQTESPYNICEDYLAKAADMMSRMEQQTPAALEAYLALARFTDQQYQVIVNYMKSSTYEAKKDMIERSRAEVEKMTQSGVVANRYFKIMKRHMVDGKDELEGLNEDRDAFLHKAMENYIRCLRAGDEHDLRVFRLCSLWFRNAHNPDINQLAKENFPKLESRKFLPLIYQLAARMGTKSQGSPDFQSTLLQLIERVATDHPYHSLYVVLALANADLDGKFIGQGKRVTKLSRSQHSQNSDVEGEEARTTVAVQVLEKVRVQKGRLVQDMQGLCEAYVQLSNLDGKAWKMENERLKRPNKLSSRESMLMKVKDLTTVAVPTVDIKVDPTCCYDDIVYIREFDPSVSFPGGINVPKVITCQGSDGVWRKQLVKGRDDLRQDAVMQQVFGLVDSLLKKDEESRRRKLSIRTYKVIPMSKQSGLVQWCEGTMSVGDYLIGTSRKPGAHVRYYPRDWQPGDCRKRIHEKGGSRSDERLRVFREVCRHFHPVMHHFFMEKWPDPMDWFERRLCYTRSVATSSIVGYVLGLGDRHCQNILIDTNTAELVHIDLGIAFEQGKLLPTPETVPFRLTRDIVHGMGVTGVEGVFRRCCEKTMEVMRSSHEALLTIVEVLLYDPLHAWTLTPMQALKLQQIDADTTGAADIFENDSGPSNENKDMSERNKVAAQVLMRLEDKLKGLEEGMVLSVSGQVNMLIQTARDPSNLSRLYSGWQAYL</sequence>
<keyword evidence="18" id="KW-1185">Reference proteome</keyword>
<keyword evidence="4 12" id="KW-0723">Serine/threonine-protein kinase</keyword>
<evidence type="ECO:0000259" key="17">
    <source>
        <dbReference type="PROSITE" id="PS51190"/>
    </source>
</evidence>
<dbReference type="SMART" id="SM01342">
    <property type="entry name" value="TAN"/>
    <property type="match status" value="1"/>
</dbReference>
<dbReference type="PROSITE" id="PS51189">
    <property type="entry name" value="FAT"/>
    <property type="match status" value="1"/>
</dbReference>
<dbReference type="InterPro" id="IPR038980">
    <property type="entry name" value="ATM_plant"/>
</dbReference>
<evidence type="ECO:0000256" key="11">
    <source>
        <dbReference type="ARBA" id="ARBA00047899"/>
    </source>
</evidence>
<evidence type="ECO:0000259" key="16">
    <source>
        <dbReference type="PROSITE" id="PS51189"/>
    </source>
</evidence>
<feature type="domain" description="PI3K/PI4K catalytic" evidence="15">
    <location>
        <begin position="2742"/>
        <end position="3060"/>
    </location>
</feature>
<dbReference type="GO" id="GO:0005634">
    <property type="term" value="C:nucleus"/>
    <property type="evidence" value="ECO:0007669"/>
    <property type="project" value="UniProtKB-SubCell"/>
</dbReference>
<accession>A0A9J7LQL9</accession>
<dbReference type="InterPro" id="IPR036940">
    <property type="entry name" value="PI3/4_kinase_cat_sf"/>
</dbReference>
<evidence type="ECO:0000313" key="18">
    <source>
        <dbReference type="Proteomes" id="UP000001554"/>
    </source>
</evidence>
<dbReference type="EC" id="2.7.11.1" evidence="3 12"/>
<proteinExistence type="inferred from homology"/>
<dbReference type="GO" id="GO:0010212">
    <property type="term" value="P:response to ionizing radiation"/>
    <property type="evidence" value="ECO:0000318"/>
    <property type="project" value="GO_Central"/>
</dbReference>
<dbReference type="InterPro" id="IPR021668">
    <property type="entry name" value="TAN"/>
</dbReference>
<dbReference type="InterPro" id="IPR000403">
    <property type="entry name" value="PI3/4_kinase_cat_dom"/>
</dbReference>
<evidence type="ECO:0000256" key="2">
    <source>
        <dbReference type="ARBA" id="ARBA00010769"/>
    </source>
</evidence>
<dbReference type="SUPFAM" id="SSF56112">
    <property type="entry name" value="Protein kinase-like (PK-like)"/>
    <property type="match status" value="1"/>
</dbReference>
<dbReference type="InterPro" id="IPR014009">
    <property type="entry name" value="PIK_FAT"/>
</dbReference>
<feature type="region of interest" description="Disordered" evidence="14">
    <location>
        <begin position="1193"/>
        <end position="1217"/>
    </location>
</feature>
<keyword evidence="6 12" id="KW-0547">Nucleotide-binding</keyword>
<protein>
    <recommendedName>
        <fullName evidence="3 12">non-specific serine/threonine protein kinase</fullName>
        <ecNumber evidence="3 12">2.7.11.1</ecNumber>
    </recommendedName>
</protein>
<evidence type="ECO:0000256" key="8">
    <source>
        <dbReference type="ARBA" id="ARBA00022777"/>
    </source>
</evidence>
<dbReference type="GO" id="GO:0006281">
    <property type="term" value="P:DNA repair"/>
    <property type="evidence" value="ECO:0007669"/>
    <property type="project" value="InterPro"/>
</dbReference>
<dbReference type="Pfam" id="PF11640">
    <property type="entry name" value="TAN"/>
    <property type="match status" value="1"/>
</dbReference>
<dbReference type="InterPro" id="IPR003152">
    <property type="entry name" value="FATC_dom"/>
</dbReference>
<evidence type="ECO:0000256" key="6">
    <source>
        <dbReference type="ARBA" id="ARBA00022741"/>
    </source>
</evidence>
<keyword evidence="13" id="KW-0175">Coiled coil</keyword>
<dbReference type="CDD" id="cd05171">
    <property type="entry name" value="PIKKc_ATM"/>
    <property type="match status" value="1"/>
</dbReference>
<dbReference type="Pfam" id="PF02260">
    <property type="entry name" value="FATC"/>
    <property type="match status" value="1"/>
</dbReference>
<comment type="similarity">
    <text evidence="2 12">Belongs to the PI3/PI4-kinase family. ATM subfamily.</text>
</comment>
<evidence type="ECO:0000256" key="1">
    <source>
        <dbReference type="ARBA" id="ARBA00004123"/>
    </source>
</evidence>
<feature type="domain" description="FATC" evidence="17">
    <location>
        <begin position="3080"/>
        <end position="3112"/>
    </location>
</feature>
<dbReference type="SMART" id="SM00146">
    <property type="entry name" value="PI3Kc"/>
    <property type="match status" value="1"/>
</dbReference>